<evidence type="ECO:0000313" key="4">
    <source>
        <dbReference type="Proteomes" id="UP000236527"/>
    </source>
</evidence>
<comment type="caution">
    <text evidence="3">The sequence shown here is derived from an EMBL/GenBank/DDBJ whole genome shotgun (WGS) entry which is preliminary data.</text>
</comment>
<dbReference type="Gene3D" id="3.40.50.2000">
    <property type="entry name" value="Glycogen Phosphorylase B"/>
    <property type="match status" value="2"/>
</dbReference>
<dbReference type="Pfam" id="PF13439">
    <property type="entry name" value="Glyco_transf_4"/>
    <property type="match status" value="1"/>
</dbReference>
<dbReference type="GO" id="GO:0016757">
    <property type="term" value="F:glycosyltransferase activity"/>
    <property type="evidence" value="ECO:0007669"/>
    <property type="project" value="InterPro"/>
</dbReference>
<dbReference type="AlphaFoldDB" id="A0A2H6LMX2"/>
<organism evidence="3 4">
    <name type="scientific">Nostoc cycadae WK-1</name>
    <dbReference type="NCBI Taxonomy" id="1861711"/>
    <lineage>
        <taxon>Bacteria</taxon>
        <taxon>Bacillati</taxon>
        <taxon>Cyanobacteriota</taxon>
        <taxon>Cyanophyceae</taxon>
        <taxon>Nostocales</taxon>
        <taxon>Nostocaceae</taxon>
        <taxon>Nostoc</taxon>
    </lineage>
</organism>
<protein>
    <submittedName>
        <fullName evidence="3">Group 1 glycosyl transferase</fullName>
    </submittedName>
</protein>
<feature type="domain" description="Glycosyltransferase subfamily 4-like N-terminal" evidence="2">
    <location>
        <begin position="80"/>
        <end position="190"/>
    </location>
</feature>
<reference evidence="4" key="1">
    <citation type="journal article" date="2018" name="Genome Announc.">
        <title>Draft Genome Sequence of the Nitrogen-Fixing and Hormogonia-Inducing Cyanobacterium Nostoc cycadae Strain WK-1, Isolated from the Coralloid Roots of Cycas revoluta.</title>
        <authorList>
            <person name="Kanesaki Y."/>
            <person name="Hirose M."/>
            <person name="Hirose Y."/>
            <person name="Fujisawa T."/>
            <person name="Nakamura Y."/>
            <person name="Watanabe S."/>
            <person name="Matsunaga S."/>
            <person name="Uchida H."/>
            <person name="Murakami A."/>
        </authorList>
    </citation>
    <scope>NUCLEOTIDE SEQUENCE [LARGE SCALE GENOMIC DNA]</scope>
    <source>
        <strain evidence="4">WK-1</strain>
    </source>
</reference>
<dbReference type="PANTHER" id="PTHR45947:SF14">
    <property type="entry name" value="SLL1723 PROTEIN"/>
    <property type="match status" value="1"/>
</dbReference>
<dbReference type="SUPFAM" id="SSF53756">
    <property type="entry name" value="UDP-Glycosyltransferase/glycogen phosphorylase"/>
    <property type="match status" value="1"/>
</dbReference>
<gene>
    <name evidence="3" type="ORF">NCWK1_4331</name>
</gene>
<keyword evidence="3" id="KW-0808">Transferase</keyword>
<keyword evidence="4" id="KW-1185">Reference proteome</keyword>
<evidence type="ECO:0000259" key="1">
    <source>
        <dbReference type="Pfam" id="PF00534"/>
    </source>
</evidence>
<dbReference type="Pfam" id="PF00534">
    <property type="entry name" value="Glycos_transf_1"/>
    <property type="match status" value="1"/>
</dbReference>
<evidence type="ECO:0000313" key="3">
    <source>
        <dbReference type="EMBL" id="GBE94554.1"/>
    </source>
</evidence>
<proteinExistence type="predicted"/>
<accession>A0A2H6LMX2</accession>
<dbReference type="InterPro" id="IPR050194">
    <property type="entry name" value="Glycosyltransferase_grp1"/>
</dbReference>
<name>A0A2H6LMX2_9NOSO</name>
<evidence type="ECO:0000259" key="2">
    <source>
        <dbReference type="Pfam" id="PF13439"/>
    </source>
</evidence>
<dbReference type="EMBL" id="BDGE01000080">
    <property type="protein sequence ID" value="GBE94554.1"/>
    <property type="molecule type" value="Genomic_DNA"/>
</dbReference>
<dbReference type="InterPro" id="IPR028098">
    <property type="entry name" value="Glyco_trans_4-like_N"/>
</dbReference>
<feature type="domain" description="Glycosyl transferase family 1" evidence="1">
    <location>
        <begin position="191"/>
        <end position="360"/>
    </location>
</feature>
<dbReference type="RefSeq" id="WP_103126242.1">
    <property type="nucleotide sequence ID" value="NZ_DF978437.1"/>
</dbReference>
<dbReference type="InterPro" id="IPR001296">
    <property type="entry name" value="Glyco_trans_1"/>
</dbReference>
<dbReference type="Proteomes" id="UP000236527">
    <property type="component" value="Unassembled WGS sequence"/>
</dbReference>
<dbReference type="PANTHER" id="PTHR45947">
    <property type="entry name" value="SULFOQUINOVOSYL TRANSFERASE SQD2"/>
    <property type="match status" value="1"/>
</dbReference>
<sequence>MLDKNPDISNPAVVIFSSLLLPPSQTFVRDLLGEQLEIFTSYYVGSRFVKGLMLPPERTIAVNQGNLPGKLVEAAFKFSGFAPKLYQELQRISPVLINAQFGLSGVLALPLARKLKIPLLVHFRGADATVKEEYARYASVNHWIYYRRREALKREAQIFLAVSNFIKTKLIEQGFPEEKIITHYDGINITKFQQDVSVTREPVVLFVGRLTEKKGCEYLIKSMARVQSILPNTKLIIIGDGNLRSELEALAAKLLSKYQFLGVQPSDVVKNWMNRAKVLAAPSVTAVQGDSEGLPTVVVEAQAMALPVVSTFHAGIPEAVINGETGFLVAERDVDRLAEYILALLKDNEKWQYFSVKAREHITKNFDNSKQIKILEGIYSSCLATRI</sequence>